<comment type="caution">
    <text evidence="3">The sequence shown here is derived from an EMBL/GenBank/DDBJ whole genome shotgun (WGS) entry which is preliminary data.</text>
</comment>
<keyword evidence="2" id="KW-1133">Transmembrane helix</keyword>
<keyword evidence="2" id="KW-0812">Transmembrane</keyword>
<dbReference type="EMBL" id="JBAHYK010000094">
    <property type="protein sequence ID" value="KAL0578545.1"/>
    <property type="molecule type" value="Genomic_DNA"/>
</dbReference>
<keyword evidence="2" id="KW-0472">Membrane</keyword>
<evidence type="ECO:0000256" key="2">
    <source>
        <dbReference type="SAM" id="Phobius"/>
    </source>
</evidence>
<keyword evidence="4" id="KW-1185">Reference proteome</keyword>
<feature type="transmembrane region" description="Helical" evidence="2">
    <location>
        <begin position="61"/>
        <end position="83"/>
    </location>
</feature>
<feature type="transmembrane region" description="Helical" evidence="2">
    <location>
        <begin position="208"/>
        <end position="229"/>
    </location>
</feature>
<proteinExistence type="predicted"/>
<sequence length="343" mass="39668">MSFPPRPMMYFRTQKPYEDLVITQNDIKIASLAFGWTLGFGYFTACHCVRETVRTRRINTYVVLIWSELLVCLIFAIICWLYLTSDIPPSFWFFFFILTTWALQVQFLLQIIVNRLCILLSSNKERNWLRWGIAAIITAINISVYNIWVPAKLQISTEYHDINIWWDRCEKCIYLVIDGLLNWHFIRTVKNRLVKHNGLKKYQRLVRFNTQIIFISLSMDVLIIAMMSLHNDFVYMQFHPVAYIVKLNIEMAMGNLITKVAKDTGIHVSSGNSPDAMSTTSRANFQTTTMGVEVQVNTHQFTVKDDIELAESPKHAYLGGKGSSPDVTSEDFPYDTMQKGSLA</sequence>
<accession>A0ABR3FT96</accession>
<dbReference type="PANTHER" id="PTHR35179">
    <property type="entry name" value="PROTEIN CBG02620"/>
    <property type="match status" value="1"/>
</dbReference>
<dbReference type="Proteomes" id="UP001465976">
    <property type="component" value="Unassembled WGS sequence"/>
</dbReference>
<gene>
    <name evidence="3" type="ORF">V5O48_003446</name>
</gene>
<evidence type="ECO:0000256" key="1">
    <source>
        <dbReference type="SAM" id="MobiDB-lite"/>
    </source>
</evidence>
<feature type="transmembrane region" description="Helical" evidence="2">
    <location>
        <begin position="128"/>
        <end position="148"/>
    </location>
</feature>
<dbReference type="PANTHER" id="PTHR35179:SF1">
    <property type="entry name" value="INTEGRAL MEMBRANE PROTEIN"/>
    <property type="match status" value="1"/>
</dbReference>
<evidence type="ECO:0008006" key="5">
    <source>
        <dbReference type="Google" id="ProtNLM"/>
    </source>
</evidence>
<name>A0ABR3FT96_9AGAR</name>
<feature type="transmembrane region" description="Helical" evidence="2">
    <location>
        <begin position="89"/>
        <end position="116"/>
    </location>
</feature>
<protein>
    <recommendedName>
        <fullName evidence="5">Transmembrane protein</fullName>
    </recommendedName>
</protein>
<organism evidence="3 4">
    <name type="scientific">Marasmius crinis-equi</name>
    <dbReference type="NCBI Taxonomy" id="585013"/>
    <lineage>
        <taxon>Eukaryota</taxon>
        <taxon>Fungi</taxon>
        <taxon>Dikarya</taxon>
        <taxon>Basidiomycota</taxon>
        <taxon>Agaricomycotina</taxon>
        <taxon>Agaricomycetes</taxon>
        <taxon>Agaricomycetidae</taxon>
        <taxon>Agaricales</taxon>
        <taxon>Marasmiineae</taxon>
        <taxon>Marasmiaceae</taxon>
        <taxon>Marasmius</taxon>
    </lineage>
</organism>
<reference evidence="3 4" key="1">
    <citation type="submission" date="2024-02" db="EMBL/GenBank/DDBJ databases">
        <title>A draft genome for the cacao thread blight pathogen Marasmius crinis-equi.</title>
        <authorList>
            <person name="Cohen S.P."/>
            <person name="Baruah I.K."/>
            <person name="Amoako-Attah I."/>
            <person name="Bukari Y."/>
            <person name="Meinhardt L.W."/>
            <person name="Bailey B.A."/>
        </authorList>
    </citation>
    <scope>NUCLEOTIDE SEQUENCE [LARGE SCALE GENOMIC DNA]</scope>
    <source>
        <strain evidence="3 4">GH-76</strain>
    </source>
</reference>
<evidence type="ECO:0000313" key="3">
    <source>
        <dbReference type="EMBL" id="KAL0578545.1"/>
    </source>
</evidence>
<feature type="transmembrane region" description="Helical" evidence="2">
    <location>
        <begin position="29"/>
        <end position="49"/>
    </location>
</feature>
<evidence type="ECO:0000313" key="4">
    <source>
        <dbReference type="Proteomes" id="UP001465976"/>
    </source>
</evidence>
<feature type="region of interest" description="Disordered" evidence="1">
    <location>
        <begin position="314"/>
        <end position="343"/>
    </location>
</feature>